<reference evidence="2 3" key="2">
    <citation type="journal article" date="2021" name="Int. J. Syst. Evol. Microbiol.">
        <title>Isolation and Polyphasic Characterization of Desulfuromonas versatilis sp. Nov., an Electrogenic Bacteria Capable of Versatile Metabolism Isolated from a Graphene Oxide-Reducing Enrichment Culture.</title>
        <authorList>
            <person name="Xie L."/>
            <person name="Yoshida N."/>
            <person name="Ishii S."/>
            <person name="Meng L."/>
        </authorList>
    </citation>
    <scope>NUCLEOTIDE SEQUENCE [LARGE SCALE GENOMIC DNA]</scope>
    <source>
        <strain evidence="2 3">NIT-T3</strain>
    </source>
</reference>
<dbReference type="RefSeq" id="WP_221248973.1">
    <property type="nucleotide sequence ID" value="NZ_AP024355.1"/>
</dbReference>
<accession>A0ABN6DZW3</accession>
<organism evidence="2 3">
    <name type="scientific">Desulfuromonas versatilis</name>
    <dbReference type="NCBI Taxonomy" id="2802975"/>
    <lineage>
        <taxon>Bacteria</taxon>
        <taxon>Pseudomonadati</taxon>
        <taxon>Thermodesulfobacteriota</taxon>
        <taxon>Desulfuromonadia</taxon>
        <taxon>Desulfuromonadales</taxon>
        <taxon>Desulfuromonadaceae</taxon>
        <taxon>Desulfuromonas</taxon>
    </lineage>
</organism>
<dbReference type="Proteomes" id="UP001319827">
    <property type="component" value="Chromosome"/>
</dbReference>
<protein>
    <submittedName>
        <fullName evidence="2">Uncharacterized protein</fullName>
    </submittedName>
</protein>
<evidence type="ECO:0000313" key="3">
    <source>
        <dbReference type="Proteomes" id="UP001319827"/>
    </source>
</evidence>
<feature type="compositionally biased region" description="Low complexity" evidence="1">
    <location>
        <begin position="131"/>
        <end position="151"/>
    </location>
</feature>
<evidence type="ECO:0000313" key="2">
    <source>
        <dbReference type="EMBL" id="BCR05556.1"/>
    </source>
</evidence>
<proteinExistence type="predicted"/>
<dbReference type="EMBL" id="AP024355">
    <property type="protein sequence ID" value="BCR05556.1"/>
    <property type="molecule type" value="Genomic_DNA"/>
</dbReference>
<keyword evidence="3" id="KW-1185">Reference proteome</keyword>
<reference evidence="2 3" key="1">
    <citation type="journal article" date="2016" name="C (Basel)">
        <title>Selective Growth of and Electricity Production by Marine Exoelectrogenic Bacteria in Self-Aggregated Hydrogel of Microbially Reduced Graphene Oxide.</title>
        <authorList>
            <person name="Yoshida N."/>
            <person name="Goto Y."/>
            <person name="Miyata Y."/>
        </authorList>
    </citation>
    <scope>NUCLEOTIDE SEQUENCE [LARGE SCALE GENOMIC DNA]</scope>
    <source>
        <strain evidence="2 3">NIT-T3</strain>
    </source>
</reference>
<name>A0ABN6DZW3_9BACT</name>
<gene>
    <name evidence="2" type="ORF">DESUT3_26250</name>
</gene>
<feature type="region of interest" description="Disordered" evidence="1">
    <location>
        <begin position="131"/>
        <end position="156"/>
    </location>
</feature>
<sequence>MFSWKKEMTRLEVPVGRVLKLMQSMSDVQVALPGLTGQMATAYLCAYAGQRGVRVAVALHLRENHQLAFYLNDGGEVARDKVGGPLKDGIRFAESMGFQLDEIDLQQLGEAERTARWASLPLGRGLAPLQRPAAAPAQKPAASSAIAPSPEAAEELVAPPTPAEMAEKRAGLLENLGRFLASL</sequence>
<evidence type="ECO:0000256" key="1">
    <source>
        <dbReference type="SAM" id="MobiDB-lite"/>
    </source>
</evidence>